<dbReference type="Proteomes" id="UP000077852">
    <property type="component" value="Unassembled WGS sequence"/>
</dbReference>
<dbReference type="RefSeq" id="WP_081267234.1">
    <property type="nucleotide sequence ID" value="NZ_LVHG01000033.1"/>
</dbReference>
<name>A0AA91DQC1_VARPD</name>
<organism evidence="1 2">
    <name type="scientific">Variovorax paradoxus</name>
    <dbReference type="NCBI Taxonomy" id="34073"/>
    <lineage>
        <taxon>Bacteria</taxon>
        <taxon>Pseudomonadati</taxon>
        <taxon>Pseudomonadota</taxon>
        <taxon>Betaproteobacteria</taxon>
        <taxon>Burkholderiales</taxon>
        <taxon>Comamonadaceae</taxon>
        <taxon>Variovorax</taxon>
    </lineage>
</organism>
<dbReference type="PANTHER" id="PTHR30348">
    <property type="entry name" value="UNCHARACTERIZED PROTEIN YECE"/>
    <property type="match status" value="1"/>
</dbReference>
<evidence type="ECO:0000313" key="1">
    <source>
        <dbReference type="EMBL" id="OAK65538.1"/>
    </source>
</evidence>
<evidence type="ECO:0000313" key="2">
    <source>
        <dbReference type="Proteomes" id="UP000077852"/>
    </source>
</evidence>
<comment type="caution">
    <text evidence="1">The sequence shown here is derived from an EMBL/GenBank/DDBJ whole genome shotgun (WGS) entry which is preliminary data.</text>
</comment>
<proteinExistence type="predicted"/>
<protein>
    <recommendedName>
        <fullName evidence="3">DUF72 domain-containing protein</fullName>
    </recommendedName>
</protein>
<evidence type="ECO:0008006" key="3">
    <source>
        <dbReference type="Google" id="ProtNLM"/>
    </source>
</evidence>
<dbReference type="EMBL" id="LVHG01000033">
    <property type="protein sequence ID" value="OAK65538.1"/>
    <property type="molecule type" value="Genomic_DNA"/>
</dbReference>
<dbReference type="InterPro" id="IPR002763">
    <property type="entry name" value="DUF72"/>
</dbReference>
<sequence length="261" mass="28972">MRSTTRAAEPVQPWRIGCAGWSLPRALWPVFPPEGSHLQRYAQRFDAVEIDTSFYRPHRRETYERWAASTPEGFRFAVKLPKAVTHEHRLVDAMPAFEEFAAQVGGLGNKLGALVVQLPPSLAFDAGVVRGFFSALRRRHPGAVVLEPRHRSWFTPQAEGLLSIFEVARVLADPVLFDEAAAPGGWPGLVYLRLHGSPRRYWSAYGDGLLARLAQRLQLAKEDGAQCWCVFDNTAGGEATGNALALQRLLENQRSTRGDGT</sequence>
<dbReference type="SUPFAM" id="SSF117396">
    <property type="entry name" value="TM1631-like"/>
    <property type="match status" value="1"/>
</dbReference>
<dbReference type="AlphaFoldDB" id="A0AA91DQC1"/>
<dbReference type="Pfam" id="PF01904">
    <property type="entry name" value="DUF72"/>
    <property type="match status" value="1"/>
</dbReference>
<reference evidence="1 2" key="1">
    <citation type="submission" date="2016-03" db="EMBL/GenBank/DDBJ databases">
        <title>Genome sequence of Variovorax paradoxus KB5.</title>
        <authorList>
            <person name="Jeong H."/>
            <person name="Hong C.E."/>
            <person name="Jo S.H."/>
            <person name="Park J.M."/>
        </authorList>
    </citation>
    <scope>NUCLEOTIDE SEQUENCE [LARGE SCALE GENOMIC DNA]</scope>
    <source>
        <strain evidence="1 2">KB5</strain>
    </source>
</reference>
<dbReference type="InterPro" id="IPR036520">
    <property type="entry name" value="UPF0759_sf"/>
</dbReference>
<gene>
    <name evidence="1" type="ORF">A3K87_11925</name>
</gene>
<accession>A0AA91DQC1</accession>
<dbReference type="PANTHER" id="PTHR30348:SF14">
    <property type="entry name" value="BLR8050 PROTEIN"/>
    <property type="match status" value="1"/>
</dbReference>
<dbReference type="Gene3D" id="3.20.20.410">
    <property type="entry name" value="Protein of unknown function UPF0759"/>
    <property type="match status" value="1"/>
</dbReference>